<evidence type="ECO:0000313" key="19">
    <source>
        <dbReference type="EMBL" id="AQU64379.1"/>
    </source>
</evidence>
<evidence type="ECO:0000256" key="5">
    <source>
        <dbReference type="ARBA" id="ARBA00021095"/>
    </source>
</evidence>
<keyword evidence="12 17" id="KW-0520">NAD</keyword>
<geneLocation type="mitochondrion" evidence="19"/>
<dbReference type="AlphaFoldDB" id="A0A1S6PRU2"/>
<evidence type="ECO:0000256" key="10">
    <source>
        <dbReference type="ARBA" id="ARBA00022982"/>
    </source>
</evidence>
<keyword evidence="8 17" id="KW-0812">Transmembrane</keyword>
<dbReference type="EC" id="7.1.1.2" evidence="4 17"/>
<evidence type="ECO:0000256" key="14">
    <source>
        <dbReference type="ARBA" id="ARBA00023128"/>
    </source>
</evidence>
<dbReference type="InterPro" id="IPR042106">
    <property type="entry name" value="Nuo/plastoQ_OxRdtase_6_NuoJ"/>
</dbReference>
<evidence type="ECO:0000256" key="8">
    <source>
        <dbReference type="ARBA" id="ARBA00022692"/>
    </source>
</evidence>
<evidence type="ECO:0000256" key="15">
    <source>
        <dbReference type="ARBA" id="ARBA00023136"/>
    </source>
</evidence>
<gene>
    <name evidence="19" type="primary">ND6</name>
</gene>
<keyword evidence="15 17" id="KW-0472">Membrane</keyword>
<evidence type="ECO:0000256" key="9">
    <source>
        <dbReference type="ARBA" id="ARBA00022967"/>
    </source>
</evidence>
<comment type="similarity">
    <text evidence="3 17">Belongs to the complex I subunit 6 family.</text>
</comment>
<accession>A0A1S6PRU2</accession>
<feature type="transmembrane region" description="Helical" evidence="17">
    <location>
        <begin position="143"/>
        <end position="162"/>
    </location>
</feature>
<evidence type="ECO:0000256" key="16">
    <source>
        <dbReference type="ARBA" id="ARBA00049551"/>
    </source>
</evidence>
<evidence type="ECO:0000256" key="17">
    <source>
        <dbReference type="RuleBase" id="RU004430"/>
    </source>
</evidence>
<keyword evidence="13 17" id="KW-0830">Ubiquinone</keyword>
<evidence type="ECO:0000256" key="11">
    <source>
        <dbReference type="ARBA" id="ARBA00022989"/>
    </source>
</evidence>
<organism evidence="19">
    <name type="scientific">Zapornia fusca</name>
    <dbReference type="NCBI Taxonomy" id="2723864"/>
    <lineage>
        <taxon>Eukaryota</taxon>
        <taxon>Metazoa</taxon>
        <taxon>Chordata</taxon>
        <taxon>Craniata</taxon>
        <taxon>Vertebrata</taxon>
        <taxon>Euteleostomi</taxon>
        <taxon>Archelosauria</taxon>
        <taxon>Archosauria</taxon>
        <taxon>Dinosauria</taxon>
        <taxon>Saurischia</taxon>
        <taxon>Theropoda</taxon>
        <taxon>Coelurosauria</taxon>
        <taxon>Aves</taxon>
        <taxon>Neognathae</taxon>
        <taxon>Neoaves</taxon>
        <taxon>Gruiformes</taxon>
        <taxon>Rallidae</taxon>
        <taxon>Zapornia</taxon>
    </lineage>
</organism>
<keyword evidence="9 17" id="KW-1278">Translocase</keyword>
<keyword evidence="11 17" id="KW-1133">Transmembrane helix</keyword>
<proteinExistence type="inferred from homology"/>
<feature type="signal peptide" evidence="18">
    <location>
        <begin position="1"/>
        <end position="20"/>
    </location>
</feature>
<evidence type="ECO:0000256" key="1">
    <source>
        <dbReference type="ARBA" id="ARBA00003257"/>
    </source>
</evidence>
<dbReference type="InterPro" id="IPR050269">
    <property type="entry name" value="ComplexI_Subunit6"/>
</dbReference>
<sequence>MTYFMFFLGVCFVLGGLAVASNPSPYYGVVGLVLASVVGCGWLLSLGLSFVSLVLFMVYLGGMLVVFLYSVSLAADPYPEGWGDWRVVGYIVGLVVVLVFGVLVGGLVECWKFGVITVDSVGILSVRLDFSGVAMLYSWGVGVFLIAGWGLLLTLFVVLELVRGLARGTIRAV</sequence>
<dbReference type="InterPro" id="IPR001457">
    <property type="entry name" value="NADH_UbQ/plastoQ_OxRdtase_su6"/>
</dbReference>
<keyword evidence="10 17" id="KW-0249">Electron transport</keyword>
<protein>
    <recommendedName>
        <fullName evidence="5 17">NADH-ubiquinone oxidoreductase chain 6</fullName>
        <ecNumber evidence="4 17">7.1.1.2</ecNumber>
    </recommendedName>
</protein>
<keyword evidence="18" id="KW-0732">Signal</keyword>
<keyword evidence="7 17" id="KW-0679">Respiratory chain</keyword>
<dbReference type="PANTHER" id="PTHR11435:SF1">
    <property type="entry name" value="NADH-UBIQUINONE OXIDOREDUCTASE CHAIN 6"/>
    <property type="match status" value="1"/>
</dbReference>
<comment type="subcellular location">
    <subcellularLocation>
        <location evidence="2 17">Mitochondrion membrane</location>
        <topology evidence="2 17">Multi-pass membrane protein</topology>
    </subcellularLocation>
</comment>
<dbReference type="GO" id="GO:0031966">
    <property type="term" value="C:mitochondrial membrane"/>
    <property type="evidence" value="ECO:0007669"/>
    <property type="project" value="UniProtKB-SubCell"/>
</dbReference>
<comment type="function">
    <text evidence="1">Core subunit of the mitochondrial membrane respiratory chain NADH dehydrogenase (Complex I) that is believed to belong to the minimal assembly required for catalysis. Complex I functions in the transfer of electrons from NADH to the respiratory chain. The immediate electron acceptor for the enzyme is believed to be ubiquinone.</text>
</comment>
<evidence type="ECO:0000256" key="13">
    <source>
        <dbReference type="ARBA" id="ARBA00023075"/>
    </source>
</evidence>
<dbReference type="GO" id="GO:0008137">
    <property type="term" value="F:NADH dehydrogenase (ubiquinone) activity"/>
    <property type="evidence" value="ECO:0007669"/>
    <property type="project" value="UniProtKB-UniRule"/>
</dbReference>
<dbReference type="Pfam" id="PF00499">
    <property type="entry name" value="Oxidored_q3"/>
    <property type="match status" value="1"/>
</dbReference>
<dbReference type="EMBL" id="KY009736">
    <property type="protein sequence ID" value="AQU64379.1"/>
    <property type="molecule type" value="Genomic_DNA"/>
</dbReference>
<evidence type="ECO:0000256" key="18">
    <source>
        <dbReference type="SAM" id="SignalP"/>
    </source>
</evidence>
<evidence type="ECO:0000256" key="4">
    <source>
        <dbReference type="ARBA" id="ARBA00012944"/>
    </source>
</evidence>
<feature type="transmembrane region" description="Helical" evidence="17">
    <location>
        <begin position="87"/>
        <end position="108"/>
    </location>
</feature>
<evidence type="ECO:0000256" key="12">
    <source>
        <dbReference type="ARBA" id="ARBA00023027"/>
    </source>
</evidence>
<keyword evidence="14 17" id="KW-0496">Mitochondrion</keyword>
<feature type="transmembrane region" description="Helical" evidence="17">
    <location>
        <begin position="30"/>
        <end position="48"/>
    </location>
</feature>
<reference evidence="19" key="1">
    <citation type="submission" date="2016-10" db="EMBL/GenBank/DDBJ databases">
        <authorList>
            <person name="de Groot N.N."/>
        </authorList>
    </citation>
    <scope>NUCLEOTIDE SEQUENCE</scope>
</reference>
<evidence type="ECO:0000256" key="3">
    <source>
        <dbReference type="ARBA" id="ARBA00005698"/>
    </source>
</evidence>
<dbReference type="Gene3D" id="1.20.120.1200">
    <property type="entry name" value="NADH-ubiquinone/plastoquinone oxidoreductase chain 6, subunit NuoJ"/>
    <property type="match status" value="1"/>
</dbReference>
<name>A0A1S6PRU2_9GRUI</name>
<evidence type="ECO:0000256" key="6">
    <source>
        <dbReference type="ARBA" id="ARBA00022448"/>
    </source>
</evidence>
<evidence type="ECO:0000256" key="2">
    <source>
        <dbReference type="ARBA" id="ARBA00004225"/>
    </source>
</evidence>
<dbReference type="PANTHER" id="PTHR11435">
    <property type="entry name" value="NADH UBIQUINONE OXIDOREDUCTASE SUBUNIT ND6"/>
    <property type="match status" value="1"/>
</dbReference>
<evidence type="ECO:0000256" key="7">
    <source>
        <dbReference type="ARBA" id="ARBA00022660"/>
    </source>
</evidence>
<feature type="chain" id="PRO_5012751906" description="NADH-ubiquinone oxidoreductase chain 6" evidence="18">
    <location>
        <begin position="21"/>
        <end position="173"/>
    </location>
</feature>
<keyword evidence="6 17" id="KW-0813">Transport</keyword>
<feature type="transmembrane region" description="Helical" evidence="17">
    <location>
        <begin position="53"/>
        <end position="75"/>
    </location>
</feature>
<comment type="catalytic activity">
    <reaction evidence="16 17">
        <text>a ubiquinone + NADH + 5 H(+)(in) = a ubiquinol + NAD(+) + 4 H(+)(out)</text>
        <dbReference type="Rhea" id="RHEA:29091"/>
        <dbReference type="Rhea" id="RHEA-COMP:9565"/>
        <dbReference type="Rhea" id="RHEA-COMP:9566"/>
        <dbReference type="ChEBI" id="CHEBI:15378"/>
        <dbReference type="ChEBI" id="CHEBI:16389"/>
        <dbReference type="ChEBI" id="CHEBI:17976"/>
        <dbReference type="ChEBI" id="CHEBI:57540"/>
        <dbReference type="ChEBI" id="CHEBI:57945"/>
        <dbReference type="EC" id="7.1.1.2"/>
    </reaction>
</comment>
<comment type="function">
    <text evidence="17">Core subunit of the mitochondrial membrane respiratory chain NADH dehydrogenase (Complex I) which catalyzes electron transfer from NADH through the respiratory chain, using ubiquinone as an electron acceptor. Essential for the catalytic activity and assembly of complex I.</text>
</comment>